<accession>A0A1M6LGX0</accession>
<organism evidence="1 2">
    <name type="scientific">Paraburkholderia terricola</name>
    <dbReference type="NCBI Taxonomy" id="169427"/>
    <lineage>
        <taxon>Bacteria</taxon>
        <taxon>Pseudomonadati</taxon>
        <taxon>Pseudomonadota</taxon>
        <taxon>Betaproteobacteria</taxon>
        <taxon>Burkholderiales</taxon>
        <taxon>Burkholderiaceae</taxon>
        <taxon>Paraburkholderia</taxon>
    </lineage>
</organism>
<dbReference type="STRING" id="169427.SAMN05192548_1005110"/>
<proteinExistence type="predicted"/>
<name>A0A1M6LGX0_9BURK</name>
<gene>
    <name evidence="1" type="ORF">SAMN05192548_1005110</name>
</gene>
<dbReference type="Proteomes" id="UP000184395">
    <property type="component" value="Unassembled WGS sequence"/>
</dbReference>
<evidence type="ECO:0000313" key="2">
    <source>
        <dbReference type="Proteomes" id="UP000184395"/>
    </source>
</evidence>
<protein>
    <submittedName>
        <fullName evidence="1">Uncharacterized protein</fullName>
    </submittedName>
</protein>
<sequence length="165" mass="18544">MTDDEMLAEQNRIEEEFERAYDAHALFGPVNDDDFLSLATQIFCAAAFQDQAITGVAQKAARALATRLSGFPDDAKKWRVTFPPMGLQKEQMLTKAQKKSRAIAFEVCRLILAGELMTHATATVATRRKVSPQKVTGDYYKYRDLFVDLHRSANPDDPNVSKLED</sequence>
<dbReference type="AlphaFoldDB" id="A0A1M6LGX0"/>
<evidence type="ECO:0000313" key="1">
    <source>
        <dbReference type="EMBL" id="SHJ70444.1"/>
    </source>
</evidence>
<reference evidence="1 2" key="1">
    <citation type="submission" date="2016-11" db="EMBL/GenBank/DDBJ databases">
        <authorList>
            <person name="Jaros S."/>
            <person name="Januszkiewicz K."/>
            <person name="Wedrychowicz H."/>
        </authorList>
    </citation>
    <scope>NUCLEOTIDE SEQUENCE [LARGE SCALE GENOMIC DNA]</scope>
    <source>
        <strain evidence="1 2">LMG 20594</strain>
    </source>
</reference>
<dbReference type="RefSeq" id="WP_073427805.1">
    <property type="nucleotide sequence ID" value="NZ_CADFGY010000006.1"/>
</dbReference>
<dbReference type="EMBL" id="FRAB01000005">
    <property type="protein sequence ID" value="SHJ70444.1"/>
    <property type="molecule type" value="Genomic_DNA"/>
</dbReference>